<organism evidence="1 2">
    <name type="scientific">Bradyrhizobium iriomotense</name>
    <dbReference type="NCBI Taxonomy" id="441950"/>
    <lineage>
        <taxon>Bacteria</taxon>
        <taxon>Pseudomonadati</taxon>
        <taxon>Pseudomonadota</taxon>
        <taxon>Alphaproteobacteria</taxon>
        <taxon>Hyphomicrobiales</taxon>
        <taxon>Nitrobacteraceae</taxon>
        <taxon>Bradyrhizobium</taxon>
    </lineage>
</organism>
<protein>
    <recommendedName>
        <fullName evidence="3">HEPN AbiU2-like domain-containing protein</fullName>
    </recommendedName>
</protein>
<reference evidence="2" key="1">
    <citation type="journal article" date="2019" name="Int. J. Syst. Evol. Microbiol.">
        <title>The Global Catalogue of Microorganisms (GCM) 10K type strain sequencing project: providing services to taxonomists for standard genome sequencing and annotation.</title>
        <authorList>
            <consortium name="The Broad Institute Genomics Platform"/>
            <consortium name="The Broad Institute Genome Sequencing Center for Infectious Disease"/>
            <person name="Wu L."/>
            <person name="Ma J."/>
        </authorList>
    </citation>
    <scope>NUCLEOTIDE SEQUENCE [LARGE SCALE GENOMIC DNA]</scope>
    <source>
        <strain evidence="2">NBRC 102520</strain>
    </source>
</reference>
<accession>A0ABQ6B2J7</accession>
<evidence type="ECO:0008006" key="3">
    <source>
        <dbReference type="Google" id="ProtNLM"/>
    </source>
</evidence>
<evidence type="ECO:0000313" key="2">
    <source>
        <dbReference type="Proteomes" id="UP001156905"/>
    </source>
</evidence>
<keyword evidence="2" id="KW-1185">Reference proteome</keyword>
<sequence length="206" mass="23257">MRHPQAWCVGAQTQIFVRLTIGAMQEAWRLIEGRFLKRPLAREYLPLLDAPAAEALERLKKRFGKLNRLAVIRNNYAFHHPEIDEVEAAFEKAMAGESSEAADWAIYFNKALLNTFFFVSDFVLVHGMANALAEVDVNEAHRQLLGEMAPVANDLSEFTFGFAAAIFRRYVGHELTMTLVAQVKGAPDIDDIRYPFFVETPGLRNG</sequence>
<comment type="caution">
    <text evidence="1">The sequence shown here is derived from an EMBL/GenBank/DDBJ whole genome shotgun (WGS) entry which is preliminary data.</text>
</comment>
<evidence type="ECO:0000313" key="1">
    <source>
        <dbReference type="EMBL" id="GLR87649.1"/>
    </source>
</evidence>
<name>A0ABQ6B2J7_9BRAD</name>
<proteinExistence type="predicted"/>
<dbReference type="RefSeq" id="WP_284268609.1">
    <property type="nucleotide sequence ID" value="NZ_BSOW01000015.1"/>
</dbReference>
<dbReference type="EMBL" id="BSOW01000015">
    <property type="protein sequence ID" value="GLR87649.1"/>
    <property type="molecule type" value="Genomic_DNA"/>
</dbReference>
<dbReference type="Proteomes" id="UP001156905">
    <property type="component" value="Unassembled WGS sequence"/>
</dbReference>
<gene>
    <name evidence="1" type="ORF">GCM10007857_43600</name>
</gene>